<evidence type="ECO:0000313" key="2">
    <source>
        <dbReference type="EMBL" id="KAK6763224.1"/>
    </source>
</evidence>
<protein>
    <submittedName>
        <fullName evidence="2">Uncharacterized protein</fullName>
    </submittedName>
</protein>
<evidence type="ECO:0000256" key="1">
    <source>
        <dbReference type="SAM" id="MobiDB-lite"/>
    </source>
</evidence>
<proteinExistence type="predicted"/>
<reference evidence="2 3" key="1">
    <citation type="submission" date="2023-08" db="EMBL/GenBank/DDBJ databases">
        <title>A Necator americanus chromosomal reference genome.</title>
        <authorList>
            <person name="Ilik V."/>
            <person name="Petrzelkova K.J."/>
            <person name="Pardy F."/>
            <person name="Fuh T."/>
            <person name="Niatou-Singa F.S."/>
            <person name="Gouil Q."/>
            <person name="Baker L."/>
            <person name="Ritchie M.E."/>
            <person name="Jex A.R."/>
            <person name="Gazzola D."/>
            <person name="Li H."/>
            <person name="Toshio Fujiwara R."/>
            <person name="Zhan B."/>
            <person name="Aroian R.V."/>
            <person name="Pafco B."/>
            <person name="Schwarz E.M."/>
        </authorList>
    </citation>
    <scope>NUCLEOTIDE SEQUENCE [LARGE SCALE GENOMIC DNA]</scope>
    <source>
        <strain evidence="2 3">Aroian</strain>
        <tissue evidence="2">Whole animal</tissue>
    </source>
</reference>
<feature type="region of interest" description="Disordered" evidence="1">
    <location>
        <begin position="1"/>
        <end position="21"/>
    </location>
</feature>
<dbReference type="EMBL" id="JAVFWL010000006">
    <property type="protein sequence ID" value="KAK6763224.1"/>
    <property type="molecule type" value="Genomic_DNA"/>
</dbReference>
<comment type="caution">
    <text evidence="2">The sequence shown here is derived from an EMBL/GenBank/DDBJ whole genome shotgun (WGS) entry which is preliminary data.</text>
</comment>
<keyword evidence="3" id="KW-1185">Reference proteome</keyword>
<gene>
    <name evidence="2" type="primary">Necator_chrX.g23965</name>
    <name evidence="2" type="ORF">RB195_023800</name>
</gene>
<accession>A0ABR1EKQ7</accession>
<organism evidence="2 3">
    <name type="scientific">Necator americanus</name>
    <name type="common">Human hookworm</name>
    <dbReference type="NCBI Taxonomy" id="51031"/>
    <lineage>
        <taxon>Eukaryota</taxon>
        <taxon>Metazoa</taxon>
        <taxon>Ecdysozoa</taxon>
        <taxon>Nematoda</taxon>
        <taxon>Chromadorea</taxon>
        <taxon>Rhabditida</taxon>
        <taxon>Rhabditina</taxon>
        <taxon>Rhabditomorpha</taxon>
        <taxon>Strongyloidea</taxon>
        <taxon>Ancylostomatidae</taxon>
        <taxon>Bunostominae</taxon>
        <taxon>Necator</taxon>
    </lineage>
</organism>
<dbReference type="Proteomes" id="UP001303046">
    <property type="component" value="Unassembled WGS sequence"/>
</dbReference>
<name>A0ABR1EKQ7_NECAM</name>
<evidence type="ECO:0000313" key="3">
    <source>
        <dbReference type="Proteomes" id="UP001303046"/>
    </source>
</evidence>
<sequence length="72" mass="7962">MNRLSNIMGENQELSTLEPPLADEEQRIRAAKATLESEVFNVDRALEGAARLRVITSASPPARHSPRPPEII</sequence>
<feature type="compositionally biased region" description="Polar residues" evidence="1">
    <location>
        <begin position="1"/>
        <end position="15"/>
    </location>
</feature>